<dbReference type="RefSeq" id="WP_090367462.1">
    <property type="nucleotide sequence ID" value="NZ_FNEM01000018.1"/>
</dbReference>
<dbReference type="EC" id="2.1.1.80" evidence="5"/>
<dbReference type="InterPro" id="IPR026024">
    <property type="entry name" value="Chemotaxis_MeTrfase_CheR"/>
</dbReference>
<dbReference type="PRINTS" id="PR00996">
    <property type="entry name" value="CHERMTFRASE"/>
</dbReference>
<dbReference type="Gene3D" id="3.40.50.150">
    <property type="entry name" value="Vaccinia Virus protein VP39"/>
    <property type="match status" value="1"/>
</dbReference>
<feature type="binding site" evidence="6">
    <location>
        <position position="82"/>
    </location>
    <ligand>
        <name>S-adenosyl-L-methionine</name>
        <dbReference type="ChEBI" id="CHEBI:59789"/>
    </ligand>
</feature>
<evidence type="ECO:0000256" key="6">
    <source>
        <dbReference type="PIRSR" id="PIRSR000410-1"/>
    </source>
</evidence>
<reference evidence="9" key="1">
    <citation type="submission" date="2016-10" db="EMBL/GenBank/DDBJ databases">
        <authorList>
            <person name="Varghese N."/>
            <person name="Submissions S."/>
        </authorList>
    </citation>
    <scope>NUCLEOTIDE SEQUENCE [LARGE SCALE GENOMIC DNA]</scope>
    <source>
        <strain evidence="9">DSM 23317</strain>
    </source>
</reference>
<protein>
    <recommendedName>
        <fullName evidence="5">Chemotaxis protein methyltransferase</fullName>
        <ecNumber evidence="5">2.1.1.80</ecNumber>
    </recommendedName>
</protein>
<organism evidence="8 9">
    <name type="scientific">Ferrimonas sediminum</name>
    <dbReference type="NCBI Taxonomy" id="718193"/>
    <lineage>
        <taxon>Bacteria</taxon>
        <taxon>Pseudomonadati</taxon>
        <taxon>Pseudomonadota</taxon>
        <taxon>Gammaproteobacteria</taxon>
        <taxon>Alteromonadales</taxon>
        <taxon>Ferrimonadaceae</taxon>
        <taxon>Ferrimonas</taxon>
    </lineage>
</organism>
<evidence type="ECO:0000313" key="9">
    <source>
        <dbReference type="Proteomes" id="UP000199527"/>
    </source>
</evidence>
<evidence type="ECO:0000259" key="7">
    <source>
        <dbReference type="PROSITE" id="PS50123"/>
    </source>
</evidence>
<feature type="binding site" evidence="6">
    <location>
        <begin position="201"/>
        <end position="202"/>
    </location>
    <ligand>
        <name>S-adenosyl-L-methionine</name>
        <dbReference type="ChEBI" id="CHEBI:59789"/>
    </ligand>
</feature>
<dbReference type="SMART" id="SM00138">
    <property type="entry name" value="MeTrc"/>
    <property type="match status" value="1"/>
</dbReference>
<feature type="binding site" evidence="6">
    <location>
        <position position="76"/>
    </location>
    <ligand>
        <name>S-adenosyl-L-methionine</name>
        <dbReference type="ChEBI" id="CHEBI:59789"/>
    </ligand>
</feature>
<dbReference type="CDD" id="cd02440">
    <property type="entry name" value="AdoMet_MTases"/>
    <property type="match status" value="1"/>
</dbReference>
<dbReference type="PROSITE" id="PS50123">
    <property type="entry name" value="CHER"/>
    <property type="match status" value="1"/>
</dbReference>
<dbReference type="GO" id="GO:0008983">
    <property type="term" value="F:protein-glutamate O-methyltransferase activity"/>
    <property type="evidence" value="ECO:0007669"/>
    <property type="project" value="UniProtKB-EC"/>
</dbReference>
<feature type="domain" description="CheR-type methyltransferase" evidence="7">
    <location>
        <begin position="1"/>
        <end position="275"/>
    </location>
</feature>
<dbReference type="SUPFAM" id="SSF53335">
    <property type="entry name" value="S-adenosyl-L-methionine-dependent methyltransferases"/>
    <property type="match status" value="1"/>
</dbReference>
<dbReference type="EMBL" id="FNEM01000018">
    <property type="protein sequence ID" value="SDK05568.1"/>
    <property type="molecule type" value="Genomic_DNA"/>
</dbReference>
<dbReference type="InterPro" id="IPR022641">
    <property type="entry name" value="CheR_N"/>
</dbReference>
<evidence type="ECO:0000256" key="1">
    <source>
        <dbReference type="ARBA" id="ARBA00001541"/>
    </source>
</evidence>
<dbReference type="InterPro" id="IPR029063">
    <property type="entry name" value="SAM-dependent_MTases_sf"/>
</dbReference>
<dbReference type="Proteomes" id="UP000199527">
    <property type="component" value="Unassembled WGS sequence"/>
</dbReference>
<accession>A0A1G8YRX5</accession>
<dbReference type="SUPFAM" id="SSF47757">
    <property type="entry name" value="Chemotaxis receptor methyltransferase CheR, N-terminal domain"/>
    <property type="match status" value="1"/>
</dbReference>
<dbReference type="Pfam" id="PF01739">
    <property type="entry name" value="CheR"/>
    <property type="match status" value="1"/>
</dbReference>
<dbReference type="PIRSF" id="PIRSF000410">
    <property type="entry name" value="CheR"/>
    <property type="match status" value="1"/>
</dbReference>
<dbReference type="OrthoDB" id="9816309at2"/>
<proteinExistence type="predicted"/>
<dbReference type="Gene3D" id="1.10.155.10">
    <property type="entry name" value="Chemotaxis receptor methyltransferase CheR, N-terminal domain"/>
    <property type="match status" value="1"/>
</dbReference>
<evidence type="ECO:0000313" key="8">
    <source>
        <dbReference type="EMBL" id="SDK05568.1"/>
    </source>
</evidence>
<dbReference type="AlphaFoldDB" id="A0A1G8YRX5"/>
<keyword evidence="3 5" id="KW-0808">Transferase</keyword>
<evidence type="ECO:0000256" key="3">
    <source>
        <dbReference type="ARBA" id="ARBA00022679"/>
    </source>
</evidence>
<dbReference type="GO" id="GO:0032259">
    <property type="term" value="P:methylation"/>
    <property type="evidence" value="ECO:0007669"/>
    <property type="project" value="UniProtKB-KW"/>
</dbReference>
<keyword evidence="9" id="KW-1185">Reference proteome</keyword>
<evidence type="ECO:0000256" key="5">
    <source>
        <dbReference type="PIRNR" id="PIRNR000410"/>
    </source>
</evidence>
<comment type="function">
    <text evidence="5">Methylation of the membrane-bound methyl-accepting chemotaxis proteins (MCP) to form gamma-glutamyl methyl ester residues in MCP.</text>
</comment>
<dbReference type="InterPro" id="IPR050903">
    <property type="entry name" value="Bact_Chemotaxis_MeTrfase"/>
</dbReference>
<feature type="binding site" evidence="6">
    <location>
        <position position="78"/>
    </location>
    <ligand>
        <name>S-adenosyl-L-methionine</name>
        <dbReference type="ChEBI" id="CHEBI:59789"/>
    </ligand>
</feature>
<feature type="binding site" evidence="6">
    <location>
        <position position="117"/>
    </location>
    <ligand>
        <name>S-adenosyl-L-methionine</name>
        <dbReference type="ChEBI" id="CHEBI:59789"/>
    </ligand>
</feature>
<dbReference type="InterPro" id="IPR022642">
    <property type="entry name" value="CheR_C"/>
</dbReference>
<evidence type="ECO:0000256" key="2">
    <source>
        <dbReference type="ARBA" id="ARBA00022603"/>
    </source>
</evidence>
<sequence>MPTKTLAPTEYQTFAAFLQKQCGIVLGDNKQYLVRSRLSPLMKSFQVASLSELVKQSMRPEQGKLRMAVIEAMTTNETFWFRDNYPYQLLSEQLLPELAKLGRPIRIWSSACSSGQEPYSMAMIAQETRQKRPGMLMSGIDIVATDLSTQILDQAKAAEYDELALTRGLSPERRKQFFQPSAKGMKVKDEVRRMVNFRQLNLLDSYALLGKFDIIFCRNVLIYFSAEDKGKILRQFAAALNPGGYLVLGASESLAGLSDQFEMLRFPEGIIHRKR</sequence>
<dbReference type="InterPro" id="IPR036804">
    <property type="entry name" value="CheR_N_sf"/>
</dbReference>
<feature type="binding site" evidence="6">
    <location>
        <position position="146"/>
    </location>
    <ligand>
        <name>S-adenosyl-L-methionine</name>
        <dbReference type="ChEBI" id="CHEBI:59789"/>
    </ligand>
</feature>
<dbReference type="PANTHER" id="PTHR24422">
    <property type="entry name" value="CHEMOTAXIS PROTEIN METHYLTRANSFERASE"/>
    <property type="match status" value="1"/>
</dbReference>
<keyword evidence="4 5" id="KW-0949">S-adenosyl-L-methionine</keyword>
<dbReference type="Pfam" id="PF03705">
    <property type="entry name" value="CheR_N"/>
    <property type="match status" value="1"/>
</dbReference>
<keyword evidence="2 5" id="KW-0489">Methyltransferase</keyword>
<feature type="binding site" evidence="6">
    <location>
        <begin position="218"/>
        <end position="219"/>
    </location>
    <ligand>
        <name>S-adenosyl-L-methionine</name>
        <dbReference type="ChEBI" id="CHEBI:59789"/>
    </ligand>
</feature>
<gene>
    <name evidence="8" type="ORF">SAMN04488540_11827</name>
</gene>
<dbReference type="InterPro" id="IPR000780">
    <property type="entry name" value="CheR_MeTrfase"/>
</dbReference>
<name>A0A1G8YRX5_9GAMM</name>
<evidence type="ECO:0000256" key="4">
    <source>
        <dbReference type="ARBA" id="ARBA00022691"/>
    </source>
</evidence>
<dbReference type="PANTHER" id="PTHR24422:SF21">
    <property type="entry name" value="CHEMOTAXIS PROTEIN METHYLTRANSFERASE 1"/>
    <property type="match status" value="1"/>
</dbReference>
<comment type="catalytic activity">
    <reaction evidence="1 5">
        <text>L-glutamyl-[protein] + S-adenosyl-L-methionine = [protein]-L-glutamate 5-O-methyl ester + S-adenosyl-L-homocysteine</text>
        <dbReference type="Rhea" id="RHEA:24452"/>
        <dbReference type="Rhea" id="RHEA-COMP:10208"/>
        <dbReference type="Rhea" id="RHEA-COMP:10311"/>
        <dbReference type="ChEBI" id="CHEBI:29973"/>
        <dbReference type="ChEBI" id="CHEBI:57856"/>
        <dbReference type="ChEBI" id="CHEBI:59789"/>
        <dbReference type="ChEBI" id="CHEBI:82795"/>
        <dbReference type="EC" id="2.1.1.80"/>
    </reaction>
</comment>